<keyword evidence="6" id="KW-1185">Reference proteome</keyword>
<proteinExistence type="inferred from homology"/>
<evidence type="ECO:0000313" key="4">
    <source>
        <dbReference type="EMBL" id="RWS12998.1"/>
    </source>
</evidence>
<evidence type="ECO:0000256" key="1">
    <source>
        <dbReference type="PROSITE-ProRule" id="PRU01217"/>
    </source>
</evidence>
<reference evidence="5" key="2">
    <citation type="submission" date="2018-11" db="EMBL/GenBank/DDBJ databases">
        <title>Trombidioid mite genomics.</title>
        <authorList>
            <person name="Dong X."/>
        </authorList>
    </citation>
    <scope>NUCLEOTIDE SEQUENCE</scope>
    <source>
        <strain evidence="5">UoL-WK</strain>
    </source>
</reference>
<protein>
    <submittedName>
        <fullName evidence="5">Beta-amyloid-like protein</fullName>
    </submittedName>
</protein>
<dbReference type="InterPro" id="IPR036454">
    <property type="entry name" value="Amyloid_glyco_heparin-bd_sf"/>
</dbReference>
<feature type="signal peptide" evidence="2">
    <location>
        <begin position="1"/>
        <end position="21"/>
    </location>
</feature>
<feature type="non-terminal residue" evidence="5">
    <location>
        <position position="87"/>
    </location>
</feature>
<comment type="caution">
    <text evidence="1">Lacks conserved residue(s) required for the propagation of feature annotation.</text>
</comment>
<feature type="domain" description="E1" evidence="3">
    <location>
        <begin position="38"/>
        <end position="87"/>
    </location>
</feature>
<organism evidence="5 6">
    <name type="scientific">Dinothrombium tinctorium</name>
    <dbReference type="NCBI Taxonomy" id="1965070"/>
    <lineage>
        <taxon>Eukaryota</taxon>
        <taxon>Metazoa</taxon>
        <taxon>Ecdysozoa</taxon>
        <taxon>Arthropoda</taxon>
        <taxon>Chelicerata</taxon>
        <taxon>Arachnida</taxon>
        <taxon>Acari</taxon>
        <taxon>Acariformes</taxon>
        <taxon>Trombidiformes</taxon>
        <taxon>Prostigmata</taxon>
        <taxon>Anystina</taxon>
        <taxon>Parasitengona</taxon>
        <taxon>Trombidioidea</taxon>
        <taxon>Trombidiidae</taxon>
        <taxon>Dinothrombium</taxon>
    </lineage>
</organism>
<dbReference type="GO" id="GO:0008201">
    <property type="term" value="F:heparin binding"/>
    <property type="evidence" value="ECO:0007669"/>
    <property type="project" value="UniProtKB-UniRule"/>
</dbReference>
<dbReference type="EMBL" id="NCKU01001136">
    <property type="protein sequence ID" value="RWS13012.1"/>
    <property type="molecule type" value="Genomic_DNA"/>
</dbReference>
<evidence type="ECO:0000313" key="6">
    <source>
        <dbReference type="Proteomes" id="UP000285301"/>
    </source>
</evidence>
<dbReference type="SUPFAM" id="SSF56491">
    <property type="entry name" value="A heparin-binding domain"/>
    <property type="match status" value="1"/>
</dbReference>
<dbReference type="EMBL" id="NCKU01001139">
    <property type="protein sequence ID" value="RWS12998.1"/>
    <property type="molecule type" value="Genomic_DNA"/>
</dbReference>
<evidence type="ECO:0000256" key="2">
    <source>
        <dbReference type="SAM" id="SignalP"/>
    </source>
</evidence>
<feature type="chain" id="PRO_5033399048" evidence="2">
    <location>
        <begin position="22"/>
        <end position="87"/>
    </location>
</feature>
<dbReference type="InterPro" id="IPR015849">
    <property type="entry name" value="Amyloid_glyco_heparin-bd"/>
</dbReference>
<dbReference type="InterPro" id="IPR008154">
    <property type="entry name" value="Amyloid_glyco_extra"/>
</dbReference>
<comment type="caution">
    <text evidence="5">The sequence shown here is derived from an EMBL/GenBank/DDBJ whole genome shotgun (WGS) entry which is preliminary data.</text>
</comment>
<accession>A0A3S3QRV3</accession>
<comment type="similarity">
    <text evidence="1">Belongs to the APP family.</text>
</comment>
<dbReference type="PROSITE" id="PS51869">
    <property type="entry name" value="APP_E1"/>
    <property type="match status" value="1"/>
</dbReference>
<evidence type="ECO:0000259" key="3">
    <source>
        <dbReference type="PROSITE" id="PS51869"/>
    </source>
</evidence>
<dbReference type="Proteomes" id="UP000285301">
    <property type="component" value="Unassembled WGS sequence"/>
</dbReference>
<keyword evidence="2" id="KW-0732">Signal</keyword>
<dbReference type="STRING" id="1965070.A0A3S3QRV3"/>
<dbReference type="Pfam" id="PF02177">
    <property type="entry name" value="APP_N"/>
    <property type="match status" value="1"/>
</dbReference>
<dbReference type="AlphaFoldDB" id="A0A3S3QRV3"/>
<dbReference type="OrthoDB" id="6147836at2759"/>
<sequence length="87" mass="9670">MLILNVAIIISVPVLSFEAEASEICSKALAANIDTGLSHFQPMVALLCGQGKYHNQYLDENKQWVSDADPRATCITDKLEILEYCRK</sequence>
<reference evidence="5 6" key="1">
    <citation type="journal article" date="2018" name="Gigascience">
        <title>Genomes of trombidid mites reveal novel predicted allergens and laterally-transferred genes associated with secondary metabolism.</title>
        <authorList>
            <person name="Dong X."/>
            <person name="Chaisiri K."/>
            <person name="Xia D."/>
            <person name="Armstrong S.D."/>
            <person name="Fang Y."/>
            <person name="Donnelly M.J."/>
            <person name="Kadowaki T."/>
            <person name="McGarry J.W."/>
            <person name="Darby A.C."/>
            <person name="Makepeace B.L."/>
        </authorList>
    </citation>
    <scope>NUCLEOTIDE SEQUENCE [LARGE SCALE GENOMIC DNA]</scope>
    <source>
        <strain evidence="5">UoL-WK</strain>
    </source>
</reference>
<evidence type="ECO:0000313" key="5">
    <source>
        <dbReference type="EMBL" id="RWS13012.1"/>
    </source>
</evidence>
<gene>
    <name evidence="5" type="ORF">B4U79_18974</name>
    <name evidence="4" type="ORF">B4U79_18975</name>
</gene>
<name>A0A3S3QRV3_9ACAR</name>
<dbReference type="Gene3D" id="3.90.570.10">
    <property type="entry name" value="Amyloidogenic glycoprotein, heparin-binding domain"/>
    <property type="match status" value="1"/>
</dbReference>